<feature type="domain" description="Solute-binding protein family 5" evidence="1">
    <location>
        <begin position="77"/>
        <end position="419"/>
    </location>
</feature>
<keyword evidence="3" id="KW-1185">Reference proteome</keyword>
<dbReference type="InterPro" id="IPR030678">
    <property type="entry name" value="Peptide/Ni-bd"/>
</dbReference>
<comment type="caution">
    <text evidence="2">The sequence shown here is derived from an EMBL/GenBank/DDBJ whole genome shotgun (WGS) entry which is preliminary data.</text>
</comment>
<dbReference type="Gene3D" id="3.40.190.10">
    <property type="entry name" value="Periplasmic binding protein-like II"/>
    <property type="match status" value="1"/>
</dbReference>
<dbReference type="SUPFAM" id="SSF53850">
    <property type="entry name" value="Periplasmic binding protein-like II"/>
    <property type="match status" value="1"/>
</dbReference>
<dbReference type="InterPro" id="IPR039424">
    <property type="entry name" value="SBP_5"/>
</dbReference>
<reference evidence="2 3" key="1">
    <citation type="submission" date="2024-06" db="EMBL/GenBank/DDBJ databases">
        <title>The Natural Products Discovery Center: Release of the First 8490 Sequenced Strains for Exploring Actinobacteria Biosynthetic Diversity.</title>
        <authorList>
            <person name="Kalkreuter E."/>
            <person name="Kautsar S.A."/>
            <person name="Yang D."/>
            <person name="Bader C.D."/>
            <person name="Teijaro C.N."/>
            <person name="Fluegel L."/>
            <person name="Davis C.M."/>
            <person name="Simpson J.R."/>
            <person name="Lauterbach L."/>
            <person name="Steele A.D."/>
            <person name="Gui C."/>
            <person name="Meng S."/>
            <person name="Li G."/>
            <person name="Viehrig K."/>
            <person name="Ye F."/>
            <person name="Su P."/>
            <person name="Kiefer A.F."/>
            <person name="Nichols A."/>
            <person name="Cepeda A.J."/>
            <person name="Yan W."/>
            <person name="Fan B."/>
            <person name="Jiang Y."/>
            <person name="Adhikari A."/>
            <person name="Zheng C.-J."/>
            <person name="Schuster L."/>
            <person name="Cowan T.M."/>
            <person name="Smanski M.J."/>
            <person name="Chevrette M.G."/>
            <person name="De Carvalho L.P.S."/>
            <person name="Shen B."/>
        </authorList>
    </citation>
    <scope>NUCLEOTIDE SEQUENCE [LARGE SCALE GENOMIC DNA]</scope>
    <source>
        <strain evidence="2 3">NPDC048946</strain>
    </source>
</reference>
<dbReference type="Pfam" id="PF00496">
    <property type="entry name" value="SBP_bac_5"/>
    <property type="match status" value="1"/>
</dbReference>
<evidence type="ECO:0000313" key="2">
    <source>
        <dbReference type="EMBL" id="MEU8135585.1"/>
    </source>
</evidence>
<protein>
    <submittedName>
        <fullName evidence="2">ABC transporter substrate-binding protein</fullName>
    </submittedName>
</protein>
<dbReference type="InterPro" id="IPR000914">
    <property type="entry name" value="SBP_5_dom"/>
</dbReference>
<dbReference type="EMBL" id="JBEZFP010000045">
    <property type="protein sequence ID" value="MEU8135585.1"/>
    <property type="molecule type" value="Genomic_DNA"/>
</dbReference>
<dbReference type="PROSITE" id="PS51257">
    <property type="entry name" value="PROKAR_LIPOPROTEIN"/>
    <property type="match status" value="1"/>
</dbReference>
<proteinExistence type="predicted"/>
<organism evidence="2 3">
    <name type="scientific">Streptodolium elevatio</name>
    <dbReference type="NCBI Taxonomy" id="3157996"/>
    <lineage>
        <taxon>Bacteria</taxon>
        <taxon>Bacillati</taxon>
        <taxon>Actinomycetota</taxon>
        <taxon>Actinomycetes</taxon>
        <taxon>Kitasatosporales</taxon>
        <taxon>Streptomycetaceae</taxon>
        <taxon>Streptodolium</taxon>
    </lineage>
</organism>
<sequence>MTNHARKASLAVFVTSALTVSGCAGGSGGHSANTDSLAIATLSVPQSFDPTTAIGSTLPFFQTVYDTLLKREPDGTYSPMLATTWELDATRTQLRLTLREGVKFADGTPFDAAAAKANLDRFKATQGSNTRWFNDLDAVDVVDGTHVNLKLKQPNPAMLYYLSDAAGLMANPARFAQPDSLKGAPDGTGPYTLDKGKTVIGTKWAYERKTDYWGAPLPYKSVSISVFDNETAIVNGVKTGQIDAALLQLADQQIGIESDNRIKAVKQEFDFQGILLFDRDGKITPQLKDPRVRQAINLAVDRATMVSQLRQGRGTATAQVFGPTSPGYKPELDSYYAHDPAKAKALLAEAGHPDGFTLKLPRVATIVNDALAASLQTDLKAVGINLVWEQVEPTKAIDRIIRGREFSGMVMNLGQSSNDWVIANDLVSPGPFNIFGTTDPTVQDLLAKLKTETGDQEKAAAQALNRHLVENAWFVPFYRMTYLHVSDGSVEIAPQDGMAVPSIYNYKPAK</sequence>
<dbReference type="Gene3D" id="3.10.105.10">
    <property type="entry name" value="Dipeptide-binding Protein, Domain 3"/>
    <property type="match status" value="1"/>
</dbReference>
<dbReference type="Proteomes" id="UP001551482">
    <property type="component" value="Unassembled WGS sequence"/>
</dbReference>
<evidence type="ECO:0000259" key="1">
    <source>
        <dbReference type="Pfam" id="PF00496"/>
    </source>
</evidence>
<accession>A0ABV3DIL1</accession>
<evidence type="ECO:0000313" key="3">
    <source>
        <dbReference type="Proteomes" id="UP001551482"/>
    </source>
</evidence>
<dbReference type="PANTHER" id="PTHR30290">
    <property type="entry name" value="PERIPLASMIC BINDING COMPONENT OF ABC TRANSPORTER"/>
    <property type="match status" value="1"/>
</dbReference>
<dbReference type="PIRSF" id="PIRSF002741">
    <property type="entry name" value="MppA"/>
    <property type="match status" value="1"/>
</dbReference>
<name>A0ABV3DIL1_9ACTN</name>
<gene>
    <name evidence="2" type="ORF">AB0C36_18945</name>
</gene>
<dbReference type="RefSeq" id="WP_358355443.1">
    <property type="nucleotide sequence ID" value="NZ_JBEZFP010000045.1"/>
</dbReference>